<dbReference type="EMBL" id="AMPO01000001">
    <property type="protein sequence ID" value="EKF86684.1"/>
    <property type="molecule type" value="Genomic_DNA"/>
</dbReference>
<feature type="transmembrane region" description="Helical" evidence="2">
    <location>
        <begin position="71"/>
        <end position="90"/>
    </location>
</feature>
<feature type="transmembrane region" description="Helical" evidence="2">
    <location>
        <begin position="36"/>
        <end position="59"/>
    </location>
</feature>
<evidence type="ECO:0000313" key="4">
    <source>
        <dbReference type="Proteomes" id="UP000007360"/>
    </source>
</evidence>
<comment type="caution">
    <text evidence="3">The sequence shown here is derived from an EMBL/GenBank/DDBJ whole genome shotgun (WGS) entry which is preliminary data.</text>
</comment>
<organism evidence="3 4">
    <name type="scientific">Methanobacterium formicicum (strain DSM 3637 / PP1)</name>
    <dbReference type="NCBI Taxonomy" id="1204725"/>
    <lineage>
        <taxon>Archaea</taxon>
        <taxon>Methanobacteriati</taxon>
        <taxon>Methanobacteriota</taxon>
        <taxon>Methanomada group</taxon>
        <taxon>Methanobacteria</taxon>
        <taxon>Methanobacteriales</taxon>
        <taxon>Methanobacteriaceae</taxon>
        <taxon>Methanobacterium</taxon>
    </lineage>
</organism>
<name>K2REA0_METFP</name>
<dbReference type="PATRIC" id="fig|1204725.3.peg.63"/>
<keyword evidence="2" id="KW-0472">Membrane</keyword>
<feature type="transmembrane region" description="Helical" evidence="2">
    <location>
        <begin position="6"/>
        <end position="24"/>
    </location>
</feature>
<evidence type="ECO:0000256" key="2">
    <source>
        <dbReference type="SAM" id="Phobius"/>
    </source>
</evidence>
<evidence type="ECO:0000256" key="1">
    <source>
        <dbReference type="SAM" id="MobiDB-lite"/>
    </source>
</evidence>
<keyword evidence="4" id="KW-1185">Reference proteome</keyword>
<dbReference type="AlphaFoldDB" id="K2REA0"/>
<protein>
    <recommendedName>
        <fullName evidence="5">DUF4405 domain-containing protein</fullName>
    </recommendedName>
</protein>
<evidence type="ECO:0008006" key="5">
    <source>
        <dbReference type="Google" id="ProtNLM"/>
    </source>
</evidence>
<feature type="region of interest" description="Disordered" evidence="1">
    <location>
        <begin position="99"/>
        <end position="129"/>
    </location>
</feature>
<sequence>MTYDLIPISIILLVAYVGSYLLYHNNHLKKSTHIRLWNILILITFIVSAGVGLILLILAEYGIALPMSQGLLYWHVQFAIAMFWIALFHIHSYWMPSAGGKSDEELKEESTQFSPESSQIDEKSGRGLK</sequence>
<gene>
    <name evidence="3" type="ORF">A994_00320</name>
</gene>
<dbReference type="OrthoDB" id="69609at2157"/>
<dbReference type="RefSeq" id="WP_004029240.1">
    <property type="nucleotide sequence ID" value="NZ_AMPO01000001.1"/>
</dbReference>
<keyword evidence="2" id="KW-1133">Transmembrane helix</keyword>
<evidence type="ECO:0000313" key="3">
    <source>
        <dbReference type="EMBL" id="EKF86684.1"/>
    </source>
</evidence>
<feature type="compositionally biased region" description="Basic and acidic residues" evidence="1">
    <location>
        <begin position="101"/>
        <end position="110"/>
    </location>
</feature>
<reference evidence="3 4" key="1">
    <citation type="journal article" date="2012" name="J. Bacteriol.">
        <title>Draft genome sequence of Methanobacterium formicicum DSM 3637, an archaebacterium isolated from the methane producer amoeba Pelomyxa palustris.</title>
        <authorList>
            <person name="Gutierrez G."/>
        </authorList>
    </citation>
    <scope>NUCLEOTIDE SEQUENCE [LARGE SCALE GENOMIC DNA]</scope>
    <source>
        <strain evidence="4">DSM 3637 / PP1</strain>
    </source>
</reference>
<accession>K2REA0</accession>
<proteinExistence type="predicted"/>
<keyword evidence="2" id="KW-0812">Transmembrane</keyword>
<dbReference type="Proteomes" id="UP000007360">
    <property type="component" value="Unassembled WGS sequence"/>
</dbReference>
<feature type="compositionally biased region" description="Basic and acidic residues" evidence="1">
    <location>
        <begin position="120"/>
        <end position="129"/>
    </location>
</feature>